<protein>
    <submittedName>
        <fullName evidence="3">Plant UBX domain-containing protein 11</fullName>
    </submittedName>
</protein>
<reference evidence="4" key="1">
    <citation type="journal article" date="2019" name="Nat. Commun.">
        <title>The genome of broomcorn millet.</title>
        <authorList>
            <person name="Zou C."/>
            <person name="Miki D."/>
            <person name="Li D."/>
            <person name="Tang Q."/>
            <person name="Xiao L."/>
            <person name="Rajput S."/>
            <person name="Deng P."/>
            <person name="Jia W."/>
            <person name="Huang R."/>
            <person name="Zhang M."/>
            <person name="Sun Y."/>
            <person name="Hu J."/>
            <person name="Fu X."/>
            <person name="Schnable P.S."/>
            <person name="Li F."/>
            <person name="Zhang H."/>
            <person name="Feng B."/>
            <person name="Zhu X."/>
            <person name="Liu R."/>
            <person name="Schnable J.C."/>
            <person name="Zhu J.-K."/>
            <person name="Zhang H."/>
        </authorList>
    </citation>
    <scope>NUCLEOTIDE SEQUENCE [LARGE SCALE GENOMIC DNA]</scope>
</reference>
<dbReference type="InterPro" id="IPR001012">
    <property type="entry name" value="UBX_dom"/>
</dbReference>
<keyword evidence="4" id="KW-1185">Reference proteome</keyword>
<evidence type="ECO:0000256" key="1">
    <source>
        <dbReference type="SAM" id="MobiDB-lite"/>
    </source>
</evidence>
<proteinExistence type="predicted"/>
<dbReference type="AlphaFoldDB" id="A0A3L6PHE7"/>
<feature type="domain" description="UBX" evidence="2">
    <location>
        <begin position="311"/>
        <end position="389"/>
    </location>
</feature>
<dbReference type="PANTHER" id="PTHR47770:SF1">
    <property type="entry name" value="PLANT UBX DOMAIN-CONTAINING PROTEIN 11"/>
    <property type="match status" value="1"/>
</dbReference>
<evidence type="ECO:0000313" key="4">
    <source>
        <dbReference type="Proteomes" id="UP000275267"/>
    </source>
</evidence>
<dbReference type="Gene3D" id="3.10.20.90">
    <property type="entry name" value="Phosphatidylinositol 3-kinase Catalytic Subunit, Chain A, domain 1"/>
    <property type="match status" value="1"/>
</dbReference>
<evidence type="ECO:0000259" key="2">
    <source>
        <dbReference type="PROSITE" id="PS50033"/>
    </source>
</evidence>
<accession>A0A3L6PHE7</accession>
<dbReference type="CDD" id="cd01767">
    <property type="entry name" value="UBX"/>
    <property type="match status" value="1"/>
</dbReference>
<organism evidence="3 4">
    <name type="scientific">Panicum miliaceum</name>
    <name type="common">Proso millet</name>
    <name type="synonym">Broomcorn millet</name>
    <dbReference type="NCBI Taxonomy" id="4540"/>
    <lineage>
        <taxon>Eukaryota</taxon>
        <taxon>Viridiplantae</taxon>
        <taxon>Streptophyta</taxon>
        <taxon>Embryophyta</taxon>
        <taxon>Tracheophyta</taxon>
        <taxon>Spermatophyta</taxon>
        <taxon>Magnoliopsida</taxon>
        <taxon>Liliopsida</taxon>
        <taxon>Poales</taxon>
        <taxon>Poaceae</taxon>
        <taxon>PACMAD clade</taxon>
        <taxon>Panicoideae</taxon>
        <taxon>Panicodae</taxon>
        <taxon>Paniceae</taxon>
        <taxon>Panicinae</taxon>
        <taxon>Panicum</taxon>
        <taxon>Panicum sect. Panicum</taxon>
    </lineage>
</organism>
<sequence length="524" mass="55985">MTQVYNAAEKIAVGLVFQAQNPKPSPTHTIPPDPATRRCHCHMGRTFNHVVDPNDSSPTPSPSSENLAYSADRCSLLPDPVVAVVLCRRDSGSGSASCGESALTDSIPLLFSILEQPVVWRCVGCQMEGTINSLTYKGSIPDAINQSVREKKLFVVYISGGSATSENPSVSSSAPDISGASGVAHSAELVSQLPSSTNDDELVEINEKQGEGSQSDSGGIAVEKIDSASTEVECDLPVGSMSANMGSSADPEDEDTTPSLKRKNKDDGTCAAVPVVATPSTSSTRGVSTQLLVQQDNITSSAPVEPVSNPVKSDDIQLSIRMPSGNRLEMKLTKQDVLRKVMNFVDENKGSGFGSYDLSLVYPKKIFSEQDMETTLYELGIQNRHAMIVVPHRQPVQVSRLQSSSSSSSYAGDSSGGGGYFGYLRTIMSFANPLSYLRGNPTTSRPELEPNEGRPSGPWSERRPLPGNRGQEATDESSANTLRRRSRPFGANVHTLGSDDQGPSNDRNVFWNGNSTEYGGGDRK</sequence>
<evidence type="ECO:0000313" key="3">
    <source>
        <dbReference type="EMBL" id="RLM57733.1"/>
    </source>
</evidence>
<feature type="region of interest" description="Disordered" evidence="1">
    <location>
        <begin position="238"/>
        <end position="268"/>
    </location>
</feature>
<dbReference type="EMBL" id="PQIB02000017">
    <property type="protein sequence ID" value="RLM57733.1"/>
    <property type="molecule type" value="Genomic_DNA"/>
</dbReference>
<dbReference type="Pfam" id="PF00789">
    <property type="entry name" value="UBX"/>
    <property type="match status" value="1"/>
</dbReference>
<dbReference type="SMART" id="SM00166">
    <property type="entry name" value="UBX"/>
    <property type="match status" value="1"/>
</dbReference>
<dbReference type="InterPro" id="IPR029071">
    <property type="entry name" value="Ubiquitin-like_domsf"/>
</dbReference>
<dbReference type="PROSITE" id="PS50033">
    <property type="entry name" value="UBX"/>
    <property type="match status" value="1"/>
</dbReference>
<dbReference type="PANTHER" id="PTHR47770">
    <property type="entry name" value="PLANT UBX DOMAIN-CONTAINING PROTEIN 11"/>
    <property type="match status" value="1"/>
</dbReference>
<feature type="compositionally biased region" description="Polar residues" evidence="1">
    <location>
        <begin position="501"/>
        <end position="517"/>
    </location>
</feature>
<gene>
    <name evidence="3" type="ORF">C2845_PM18G05540</name>
</gene>
<comment type="caution">
    <text evidence="3">The sequence shown here is derived from an EMBL/GenBank/DDBJ whole genome shotgun (WGS) entry which is preliminary data.</text>
</comment>
<feature type="region of interest" description="Disordered" evidence="1">
    <location>
        <begin position="438"/>
        <end position="524"/>
    </location>
</feature>
<dbReference type="Proteomes" id="UP000275267">
    <property type="component" value="Unassembled WGS sequence"/>
</dbReference>
<dbReference type="OrthoDB" id="2445133at2759"/>
<dbReference type="STRING" id="4540.A0A3L6PHE7"/>
<name>A0A3L6PHE7_PANMI</name>
<dbReference type="SUPFAM" id="SSF54236">
    <property type="entry name" value="Ubiquitin-like"/>
    <property type="match status" value="1"/>
</dbReference>